<evidence type="ECO:0008006" key="6">
    <source>
        <dbReference type="Google" id="ProtNLM"/>
    </source>
</evidence>
<evidence type="ECO:0000313" key="5">
    <source>
        <dbReference type="EMBL" id="CEM40425.1"/>
    </source>
</evidence>
<feature type="repeat" description="WD" evidence="3">
    <location>
        <begin position="138"/>
        <end position="170"/>
    </location>
</feature>
<dbReference type="PROSITE" id="PS00678">
    <property type="entry name" value="WD_REPEATS_1"/>
    <property type="match status" value="1"/>
</dbReference>
<dbReference type="GO" id="GO:0034388">
    <property type="term" value="C:Pwp2p-containing subcomplex of 90S preribosome"/>
    <property type="evidence" value="ECO:0007669"/>
    <property type="project" value="TreeGrafter"/>
</dbReference>
<organism evidence="5">
    <name type="scientific">Chromera velia CCMP2878</name>
    <dbReference type="NCBI Taxonomy" id="1169474"/>
    <lineage>
        <taxon>Eukaryota</taxon>
        <taxon>Sar</taxon>
        <taxon>Alveolata</taxon>
        <taxon>Colpodellida</taxon>
        <taxon>Chromeraceae</taxon>
        <taxon>Chromera</taxon>
    </lineage>
</organism>
<accession>A0A0G4H9G1</accession>
<dbReference type="InterPro" id="IPR019775">
    <property type="entry name" value="WD40_repeat_CS"/>
</dbReference>
<evidence type="ECO:0000256" key="1">
    <source>
        <dbReference type="ARBA" id="ARBA00022574"/>
    </source>
</evidence>
<dbReference type="SUPFAM" id="SSF50998">
    <property type="entry name" value="Quinoprotein alcohol dehydrogenase-like"/>
    <property type="match status" value="1"/>
</dbReference>
<evidence type="ECO:0000256" key="4">
    <source>
        <dbReference type="SAM" id="MobiDB-lite"/>
    </source>
</evidence>
<dbReference type="InterPro" id="IPR027145">
    <property type="entry name" value="PWP2"/>
</dbReference>
<name>A0A0G4H9G1_9ALVE</name>
<dbReference type="VEuPathDB" id="CryptoDB:Cvel_25303"/>
<gene>
    <name evidence="5" type="ORF">Cvel_25303</name>
</gene>
<feature type="region of interest" description="Disordered" evidence="4">
    <location>
        <begin position="217"/>
        <end position="248"/>
    </location>
</feature>
<dbReference type="Pfam" id="PF00400">
    <property type="entry name" value="WD40"/>
    <property type="match status" value="4"/>
</dbReference>
<dbReference type="PANTHER" id="PTHR19858:SF0">
    <property type="entry name" value="PERIODIC TRYPTOPHAN PROTEIN 2 HOMOLOG"/>
    <property type="match status" value="1"/>
</dbReference>
<dbReference type="GO" id="GO:0000462">
    <property type="term" value="P:maturation of SSU-rRNA from tricistronic rRNA transcript (SSU-rRNA, 5.8S rRNA, LSU-rRNA)"/>
    <property type="evidence" value="ECO:0007669"/>
    <property type="project" value="TreeGrafter"/>
</dbReference>
<feature type="compositionally biased region" description="Acidic residues" evidence="4">
    <location>
        <begin position="1037"/>
        <end position="1053"/>
    </location>
</feature>
<feature type="repeat" description="WD" evidence="3">
    <location>
        <begin position="436"/>
        <end position="477"/>
    </location>
</feature>
<feature type="region of interest" description="Disordered" evidence="4">
    <location>
        <begin position="1035"/>
        <end position="1153"/>
    </location>
</feature>
<feature type="repeat" description="WD" evidence="3">
    <location>
        <begin position="524"/>
        <end position="560"/>
    </location>
</feature>
<dbReference type="GO" id="GO:0000028">
    <property type="term" value="P:ribosomal small subunit assembly"/>
    <property type="evidence" value="ECO:0007669"/>
    <property type="project" value="TreeGrafter"/>
</dbReference>
<feature type="repeat" description="WD" evidence="3">
    <location>
        <begin position="410"/>
        <end position="435"/>
    </location>
</feature>
<dbReference type="PROSITE" id="PS50082">
    <property type="entry name" value="WD_REPEATS_2"/>
    <property type="match status" value="4"/>
</dbReference>
<evidence type="ECO:0000256" key="2">
    <source>
        <dbReference type="ARBA" id="ARBA00022737"/>
    </source>
</evidence>
<dbReference type="EMBL" id="CDMZ01002036">
    <property type="protein sequence ID" value="CEM40425.1"/>
    <property type="molecule type" value="Genomic_DNA"/>
</dbReference>
<dbReference type="AlphaFoldDB" id="A0A0G4H9G1"/>
<sequence length="1153" mass="125280">MFSYRFSNLCGASYSGGNVIFSPDGNCLITPVDARINVYDLTNNRAFTLPCENRQNIRRLALSPDGRIILSIDDQGHCLIVNFLKGVILSRINFKTRVHDAKFSPCGRYVAVTSDRRVTVWESPHIDLGWQLAKISTIGGHADKVTSLDWSENSRFLVTTGRDNTVRVFSRELLEDFIPTSFVRFRSEKELGSLRVKVGEDEGDGLKVKLEVDVQGDEDDHEGGAGQEDRQQQAVASRRAASREVEGDFRPRLSPEEKAFEFVGGFWKEMRMGKVDTRGRGRVNRVTFHKNSSLLVVGLTSGVFTVLESPSLSVLHTLSLGSSPLDSLALNRDGEWMAIASAELGQVVVWEWQSESYVLKQQGHHFGVLCCAFSPAGSLGRLGTKAASQDLSASLGGGGSRGGGGSAGGGHVVATGGQDGKVKLWNTQSGFCFVTFADHQGPVNAVTFTPQASGVLSASQDGSVRAYDLLRYRNFRTFAAPHAGVQFTSVAVDGGGEIVIAGGMGSEYAVYAWSIQTGKILEVISGHENLVSSVAFDPHPARPGVVASASWDSTVRVWDLFGRQGKGGAAESLQLPALALSLAWDPRANARLAVSVASGQILFFDTEEGLQLGTVEGLRDILSGRRVGDRFPANNTKGAKKGDRVGTNPNQNQHFTAIAYSPTGAFLIAGSRTSARICVYDTSTLELTMSFQLTKNRNIDGTLVERNSRFVVEGVNMEALDQSDSDAERDALTLRKRKQLQENKSLPGVRQGELSREAFMKTLNVWGTAFSPDARQFAVATSHGLFTFDIDFKGGMYSGTSGPLSLSRQAGGEQAEAFRPRVLTRKVTVPSVLSTLREEQYAQAFVLALALNNNRVTRAVYERVPLSDVPLVVRSISADLLPALLNFLRGQLQPGAAGSVHLQFHLLWLSLAIRFHLPLLQAFPSAQTREERRGDGGVKRGSNSKGEAGRRLFAERFGGDRGEVDMRTLFVMLLRNLQQVEGSVGALMASNAAKLSLLSAQARRRMGGGGMRTERSFLLKSKVPKGEDAIIRIKVEEEGEEEEGGWGEGDESFGDQGDVQVEEDDDEEEEEESKGRSSSSSPGFDPKASWRKLLLQTTEEEEDSEESDPAEEEEEGGGKSVETGVQKQKKAKKTVTVARGTKTSTKKKKTLKT</sequence>
<dbReference type="Gene3D" id="2.130.10.10">
    <property type="entry name" value="YVTN repeat-like/Quinoprotein amine dehydrogenase"/>
    <property type="match status" value="4"/>
</dbReference>
<feature type="compositionally biased region" description="Low complexity" evidence="4">
    <location>
        <begin position="1134"/>
        <end position="1143"/>
    </location>
</feature>
<proteinExistence type="predicted"/>
<feature type="compositionally biased region" description="Basic residues" evidence="4">
    <location>
        <begin position="1144"/>
        <end position="1153"/>
    </location>
</feature>
<dbReference type="InterPro" id="IPR015943">
    <property type="entry name" value="WD40/YVTN_repeat-like_dom_sf"/>
</dbReference>
<dbReference type="CDD" id="cd00200">
    <property type="entry name" value="WD40"/>
    <property type="match status" value="1"/>
</dbReference>
<evidence type="ECO:0000256" key="3">
    <source>
        <dbReference type="PROSITE-ProRule" id="PRU00221"/>
    </source>
</evidence>
<dbReference type="GO" id="GO:0032040">
    <property type="term" value="C:small-subunit processome"/>
    <property type="evidence" value="ECO:0007669"/>
    <property type="project" value="TreeGrafter"/>
</dbReference>
<dbReference type="PANTHER" id="PTHR19858">
    <property type="entry name" value="WD40 REPEAT PROTEIN"/>
    <property type="match status" value="1"/>
</dbReference>
<dbReference type="SMART" id="SM00320">
    <property type="entry name" value="WD40"/>
    <property type="match status" value="10"/>
</dbReference>
<feature type="compositionally biased region" description="Acidic residues" evidence="4">
    <location>
        <begin position="1098"/>
        <end position="1115"/>
    </location>
</feature>
<dbReference type="PROSITE" id="PS50294">
    <property type="entry name" value="WD_REPEATS_REGION"/>
    <property type="match status" value="3"/>
</dbReference>
<dbReference type="SUPFAM" id="SSF50978">
    <property type="entry name" value="WD40 repeat-like"/>
    <property type="match status" value="2"/>
</dbReference>
<protein>
    <recommendedName>
        <fullName evidence="6">Small-subunit processome Utp12 domain-containing protein</fullName>
    </recommendedName>
</protein>
<dbReference type="PhylomeDB" id="A0A0G4H9G1"/>
<dbReference type="InterPro" id="IPR036322">
    <property type="entry name" value="WD40_repeat_dom_sf"/>
</dbReference>
<keyword evidence="1 3" id="KW-0853">WD repeat</keyword>
<dbReference type="InterPro" id="IPR011047">
    <property type="entry name" value="Quinoprotein_ADH-like_sf"/>
</dbReference>
<feature type="compositionally biased region" description="Acidic residues" evidence="4">
    <location>
        <begin position="1060"/>
        <end position="1072"/>
    </location>
</feature>
<dbReference type="InterPro" id="IPR001680">
    <property type="entry name" value="WD40_rpt"/>
</dbReference>
<keyword evidence="2" id="KW-0677">Repeat</keyword>
<reference evidence="5" key="1">
    <citation type="submission" date="2014-11" db="EMBL/GenBank/DDBJ databases">
        <authorList>
            <person name="Otto D Thomas"/>
            <person name="Naeem Raeece"/>
        </authorList>
    </citation>
    <scope>NUCLEOTIDE SEQUENCE</scope>
</reference>